<name>A0A0L6CTN3_9RHOB</name>
<dbReference type="AlphaFoldDB" id="A0A0L6CTN3"/>
<comment type="caution">
    <text evidence="1">The sequence shown here is derived from an EMBL/GenBank/DDBJ whole genome shotgun (WGS) entry which is preliminary data.</text>
</comment>
<gene>
    <name evidence="1" type="ORF">ROTO_23440</name>
</gene>
<organism evidence="1 2">
    <name type="scientific">Roseovarius tolerans</name>
    <dbReference type="NCBI Taxonomy" id="74031"/>
    <lineage>
        <taxon>Bacteria</taxon>
        <taxon>Pseudomonadati</taxon>
        <taxon>Pseudomonadota</taxon>
        <taxon>Alphaproteobacteria</taxon>
        <taxon>Rhodobacterales</taxon>
        <taxon>Roseobacteraceae</taxon>
        <taxon>Roseovarius</taxon>
    </lineage>
</organism>
<accession>A0A0L6CTN3</accession>
<evidence type="ECO:0000313" key="1">
    <source>
        <dbReference type="EMBL" id="KNX41134.1"/>
    </source>
</evidence>
<protein>
    <submittedName>
        <fullName evidence="1">Uncharacterized protein</fullName>
    </submittedName>
</protein>
<proteinExistence type="predicted"/>
<reference evidence="2" key="1">
    <citation type="submission" date="2015-07" db="EMBL/GenBank/DDBJ databases">
        <title>Draft Genome Sequence of Roseovarius tolerans EL-164, a producer of N-Acylated Alanine Methyl Esters (NAMEs).</title>
        <authorList>
            <person name="Voget S."/>
            <person name="Bruns H."/>
            <person name="Wagner-Doebler I."/>
            <person name="Schulz S."/>
            <person name="Daniel R."/>
        </authorList>
    </citation>
    <scope>NUCLEOTIDE SEQUENCE [LARGE SCALE GENOMIC DNA]</scope>
    <source>
        <strain evidence="2">EL-164</strain>
    </source>
</reference>
<sequence>MAEGAGRGKGLRTGPGVAQLYFLQERIEENCNAFASIRPHLKNNLNV</sequence>
<dbReference type="EMBL" id="LGVV01000031">
    <property type="protein sequence ID" value="KNX41134.1"/>
    <property type="molecule type" value="Genomic_DNA"/>
</dbReference>
<dbReference type="Proteomes" id="UP000037046">
    <property type="component" value="Unassembled WGS sequence"/>
</dbReference>
<evidence type="ECO:0000313" key="2">
    <source>
        <dbReference type="Proteomes" id="UP000037046"/>
    </source>
</evidence>
<dbReference type="PATRIC" id="fig|74031.6.peg.2395"/>
<keyword evidence="2" id="KW-1185">Reference proteome</keyword>